<evidence type="ECO:0000313" key="2">
    <source>
        <dbReference type="EMBL" id="GIY41157.1"/>
    </source>
</evidence>
<dbReference type="EMBL" id="BPLR01010699">
    <property type="protein sequence ID" value="GIY41157.1"/>
    <property type="molecule type" value="Genomic_DNA"/>
</dbReference>
<evidence type="ECO:0000313" key="3">
    <source>
        <dbReference type="Proteomes" id="UP001054945"/>
    </source>
</evidence>
<evidence type="ECO:0000256" key="1">
    <source>
        <dbReference type="SAM" id="MobiDB-lite"/>
    </source>
</evidence>
<dbReference type="Proteomes" id="UP001054945">
    <property type="component" value="Unassembled WGS sequence"/>
</dbReference>
<protein>
    <submittedName>
        <fullName evidence="2">Uncharacterized protein</fullName>
    </submittedName>
</protein>
<proteinExistence type="predicted"/>
<dbReference type="AlphaFoldDB" id="A0AAV4T8W2"/>
<comment type="caution">
    <text evidence="2">The sequence shown here is derived from an EMBL/GenBank/DDBJ whole genome shotgun (WGS) entry which is preliminary data.</text>
</comment>
<accession>A0AAV4T8W2</accession>
<keyword evidence="3" id="KW-1185">Reference proteome</keyword>
<feature type="compositionally biased region" description="Basic and acidic residues" evidence="1">
    <location>
        <begin position="81"/>
        <end position="96"/>
    </location>
</feature>
<organism evidence="2 3">
    <name type="scientific">Caerostris extrusa</name>
    <name type="common">Bark spider</name>
    <name type="synonym">Caerostris bankana</name>
    <dbReference type="NCBI Taxonomy" id="172846"/>
    <lineage>
        <taxon>Eukaryota</taxon>
        <taxon>Metazoa</taxon>
        <taxon>Ecdysozoa</taxon>
        <taxon>Arthropoda</taxon>
        <taxon>Chelicerata</taxon>
        <taxon>Arachnida</taxon>
        <taxon>Araneae</taxon>
        <taxon>Araneomorphae</taxon>
        <taxon>Entelegynae</taxon>
        <taxon>Araneoidea</taxon>
        <taxon>Araneidae</taxon>
        <taxon>Caerostris</taxon>
    </lineage>
</organism>
<sequence length="152" mass="15771">MLSLELVLCDEDEDLGHRRACEQSVLVDLHDEVQFDLLGALDGPGQRDHRLVVVGPAQAEVVLGGGARARGSPGLAQLEGEVDRGGVESGPAHREQVQLPGQGKADVGHEGDVVVGVGEGLLEALRAPLRAVPLRALAAAATERVAVSSRNA</sequence>
<feature type="region of interest" description="Disordered" evidence="1">
    <location>
        <begin position="72"/>
        <end position="105"/>
    </location>
</feature>
<gene>
    <name evidence="2" type="ORF">CEXT_747471</name>
</gene>
<name>A0AAV4T8W2_CAEEX</name>
<reference evidence="2 3" key="1">
    <citation type="submission" date="2021-06" db="EMBL/GenBank/DDBJ databases">
        <title>Caerostris extrusa draft genome.</title>
        <authorList>
            <person name="Kono N."/>
            <person name="Arakawa K."/>
        </authorList>
    </citation>
    <scope>NUCLEOTIDE SEQUENCE [LARGE SCALE GENOMIC DNA]</scope>
</reference>